<feature type="domain" description="POPLD" evidence="6">
    <location>
        <begin position="462"/>
        <end position="553"/>
    </location>
</feature>
<evidence type="ECO:0000259" key="7">
    <source>
        <dbReference type="Pfam" id="PF22770"/>
    </source>
</evidence>
<dbReference type="GO" id="GO:0005655">
    <property type="term" value="C:nucleolar ribonuclease P complex"/>
    <property type="evidence" value="ECO:0007669"/>
    <property type="project" value="InterPro"/>
</dbReference>
<dbReference type="PANTHER" id="PTHR22731">
    <property type="entry name" value="RIBONUCLEASES P/MRP PROTEIN SUBUNIT POP1"/>
    <property type="match status" value="1"/>
</dbReference>
<dbReference type="FunCoup" id="A0A1B7MTM7">
    <property type="interactions" value="449"/>
</dbReference>
<dbReference type="Proteomes" id="UP000092154">
    <property type="component" value="Unassembled WGS sequence"/>
</dbReference>
<dbReference type="InterPro" id="IPR039182">
    <property type="entry name" value="Pop1"/>
</dbReference>
<feature type="compositionally biased region" description="Basic and acidic residues" evidence="4">
    <location>
        <begin position="411"/>
        <end position="424"/>
    </location>
</feature>
<dbReference type="AlphaFoldDB" id="A0A1B7MTM7"/>
<dbReference type="InterPro" id="IPR012590">
    <property type="entry name" value="POPLD_dom"/>
</dbReference>
<feature type="region of interest" description="Disordered" evidence="4">
    <location>
        <begin position="411"/>
        <end position="433"/>
    </location>
</feature>
<dbReference type="InterPro" id="IPR009723">
    <property type="entry name" value="Pop1_N"/>
</dbReference>
<keyword evidence="2" id="KW-0819">tRNA processing</keyword>
<keyword evidence="3" id="KW-0539">Nucleus</keyword>
<evidence type="ECO:0000259" key="6">
    <source>
        <dbReference type="Pfam" id="PF08170"/>
    </source>
</evidence>
<feature type="domain" description="Pop1 N-terminal" evidence="5">
    <location>
        <begin position="13"/>
        <end position="92"/>
    </location>
</feature>
<organism evidence="8 9">
    <name type="scientific">Rhizopogon vinicolor AM-OR11-026</name>
    <dbReference type="NCBI Taxonomy" id="1314800"/>
    <lineage>
        <taxon>Eukaryota</taxon>
        <taxon>Fungi</taxon>
        <taxon>Dikarya</taxon>
        <taxon>Basidiomycota</taxon>
        <taxon>Agaricomycotina</taxon>
        <taxon>Agaricomycetes</taxon>
        <taxon>Agaricomycetidae</taxon>
        <taxon>Boletales</taxon>
        <taxon>Suillineae</taxon>
        <taxon>Rhizopogonaceae</taxon>
        <taxon>Rhizopogon</taxon>
    </lineage>
</organism>
<evidence type="ECO:0000256" key="4">
    <source>
        <dbReference type="SAM" id="MobiDB-lite"/>
    </source>
</evidence>
<name>A0A1B7MTM7_9AGAM</name>
<feature type="compositionally biased region" description="Basic and acidic residues" evidence="4">
    <location>
        <begin position="679"/>
        <end position="691"/>
    </location>
</feature>
<evidence type="ECO:0000256" key="2">
    <source>
        <dbReference type="ARBA" id="ARBA00022694"/>
    </source>
</evidence>
<evidence type="ECO:0000256" key="1">
    <source>
        <dbReference type="ARBA" id="ARBA00004123"/>
    </source>
</evidence>
<dbReference type="Pfam" id="PF06978">
    <property type="entry name" value="POP1_N"/>
    <property type="match status" value="2"/>
</dbReference>
<dbReference type="EMBL" id="KV448457">
    <property type="protein sequence ID" value="OAX35907.1"/>
    <property type="molecule type" value="Genomic_DNA"/>
</dbReference>
<dbReference type="SUPFAM" id="SSF103025">
    <property type="entry name" value="Folate-binding domain"/>
    <property type="match status" value="1"/>
</dbReference>
<feature type="domain" description="Pop1 N-terminal" evidence="5">
    <location>
        <begin position="93"/>
        <end position="164"/>
    </location>
</feature>
<feature type="domain" description="POP1 C-terminal" evidence="7">
    <location>
        <begin position="681"/>
        <end position="751"/>
    </location>
</feature>
<dbReference type="InParanoid" id="A0A1B7MTM7"/>
<dbReference type="Pfam" id="PF08170">
    <property type="entry name" value="POPLD"/>
    <property type="match status" value="1"/>
</dbReference>
<keyword evidence="9" id="KW-1185">Reference proteome</keyword>
<proteinExistence type="predicted"/>
<dbReference type="OrthoDB" id="442863at2759"/>
<gene>
    <name evidence="8" type="ORF">K503DRAFT_793645</name>
</gene>
<dbReference type="GO" id="GO:0001682">
    <property type="term" value="P:tRNA 5'-leader removal"/>
    <property type="evidence" value="ECO:0007669"/>
    <property type="project" value="InterPro"/>
</dbReference>
<accession>A0A1B7MTM7</accession>
<dbReference type="GO" id="GO:0000172">
    <property type="term" value="C:ribonuclease MRP complex"/>
    <property type="evidence" value="ECO:0007669"/>
    <property type="project" value="InterPro"/>
</dbReference>
<reference evidence="8 9" key="1">
    <citation type="submission" date="2016-06" db="EMBL/GenBank/DDBJ databases">
        <title>Comparative genomics of the ectomycorrhizal sister species Rhizopogon vinicolor and Rhizopogon vesiculosus (Basidiomycota: Boletales) reveals a divergence of the mating type B locus.</title>
        <authorList>
            <consortium name="DOE Joint Genome Institute"/>
            <person name="Mujic A.B."/>
            <person name="Kuo A."/>
            <person name="Tritt A."/>
            <person name="Lipzen A."/>
            <person name="Chen C."/>
            <person name="Johnson J."/>
            <person name="Sharma A."/>
            <person name="Barry K."/>
            <person name="Grigoriev I.V."/>
            <person name="Spatafora J.W."/>
        </authorList>
    </citation>
    <scope>NUCLEOTIDE SEQUENCE [LARGE SCALE GENOMIC DNA]</scope>
    <source>
        <strain evidence="8 9">AM-OR11-026</strain>
    </source>
</reference>
<evidence type="ECO:0000313" key="9">
    <source>
        <dbReference type="Proteomes" id="UP000092154"/>
    </source>
</evidence>
<evidence type="ECO:0000259" key="5">
    <source>
        <dbReference type="Pfam" id="PF06978"/>
    </source>
</evidence>
<dbReference type="PANTHER" id="PTHR22731:SF3">
    <property type="entry name" value="RIBONUCLEASES P_MRP PROTEIN SUBUNIT POP1"/>
    <property type="match status" value="1"/>
</dbReference>
<evidence type="ECO:0000313" key="8">
    <source>
        <dbReference type="EMBL" id="OAX35907.1"/>
    </source>
</evidence>
<evidence type="ECO:0000256" key="3">
    <source>
        <dbReference type="ARBA" id="ARBA00023242"/>
    </source>
</evidence>
<feature type="region of interest" description="Disordered" evidence="4">
    <location>
        <begin position="679"/>
        <end position="700"/>
    </location>
</feature>
<dbReference type="STRING" id="1314800.A0A1B7MTM7"/>
<feature type="region of interest" description="Disordered" evidence="4">
    <location>
        <begin position="222"/>
        <end position="257"/>
    </location>
</feature>
<comment type="subcellular location">
    <subcellularLocation>
        <location evidence="1">Nucleus</location>
    </subcellularLocation>
</comment>
<dbReference type="Pfam" id="PF22770">
    <property type="entry name" value="POP1_C"/>
    <property type="match status" value="1"/>
</dbReference>
<sequence>MRGLPGSIDVEKFTEARAYEIDAMQKAIKTAGESTTHRAWQTLPRHLRRRAASHDVRRVPLRLREKARAEMDPVKRRILGRGQQPKRGKAKQVNRTESLLKRQRDKSWLETHIWHAKRMKMENMWGYRLAVTPTEKSFRPSHRASVHGSILHDASYYSLIEIKGPENIIQHVLEICCDPQCTGMKRSMSGARVLETDIYGPGSYPLDLIAPITIMWRPLPAGTTSAPMKAPPPEGSSKRKRKGKEKQSADATPQSSARTVWICSHPAVHDDVFDALHKSASLALEAEQQRHKDVYAEMEIADLRGSVNVFEIMGPKASQVIKGALSPVADEDRQEFKTFWSSLANLQTTASLPRGMVIGMKVLDPRLKFPPKNAKLRTNDQHAATPAMTFPAAILAQSEIWDEEKRSALEKPKFKKKDLDERRSKNLVPGTPLNPLRQDDRIPLLLIQRSLEAPSSAHGIHGWTLIFPAGWGMSFLSSLIHTGTRVGGQRERGTQAFEAGIPYFPRDFPSTGFYEKHWSERAEEEKAKWERTPPAKRANHEKLGTRSPWRADWEVVLGLPLASSGDEDLVPAQREPQDTMEVDRVPTVRQWLLHGPEVPAILGKVAQMFNHGAGLLAEINRFRTKRGMDALDASRRPEDLLKGALIMVRVKMLGRGAPDVLANIYCIDDAEAKKWIKEKDKKRDDAEKNETPEPVPPHSSIVGYVTTGNMSLSRGEGFAIGAVPVLALLELQQQAQRCGELLPLVKIRDRAGIICRAAYLELLDS</sequence>
<dbReference type="InterPro" id="IPR055079">
    <property type="entry name" value="POP1_C"/>
</dbReference>
<protein>
    <submittedName>
        <fullName evidence="8">POP1-domain-containing protein</fullName>
    </submittedName>
</protein>